<evidence type="ECO:0000256" key="2">
    <source>
        <dbReference type="ARBA" id="ARBA00022670"/>
    </source>
</evidence>
<evidence type="ECO:0000256" key="1">
    <source>
        <dbReference type="ARBA" id="ARBA00010243"/>
    </source>
</evidence>
<keyword evidence="4" id="KW-0378">Hydrolase</keyword>
<dbReference type="CDD" id="cd08071">
    <property type="entry name" value="MPN_DUF2466"/>
    <property type="match status" value="1"/>
</dbReference>
<keyword evidence="2" id="KW-0645">Protease</keyword>
<dbReference type="EMBL" id="JBHUIK010000007">
    <property type="protein sequence ID" value="MFD2216484.1"/>
    <property type="molecule type" value="Genomic_DNA"/>
</dbReference>
<dbReference type="NCBIfam" id="NF000642">
    <property type="entry name" value="PRK00024.1"/>
    <property type="match status" value="1"/>
</dbReference>
<dbReference type="InterPro" id="IPR001405">
    <property type="entry name" value="UPF0758"/>
</dbReference>
<dbReference type="Pfam" id="PF04002">
    <property type="entry name" value="RadC"/>
    <property type="match status" value="1"/>
</dbReference>
<dbReference type="InterPro" id="IPR037518">
    <property type="entry name" value="MPN"/>
</dbReference>
<gene>
    <name evidence="9" type="primary">radC</name>
    <name evidence="9" type="ORF">ACFSKK_22670</name>
</gene>
<proteinExistence type="inferred from homology"/>
<name>A0ABW5C5L6_9BACI</name>
<evidence type="ECO:0000259" key="8">
    <source>
        <dbReference type="PROSITE" id="PS50249"/>
    </source>
</evidence>
<keyword evidence="6" id="KW-0482">Metalloprotease</keyword>
<dbReference type="InterPro" id="IPR046778">
    <property type="entry name" value="UPF0758_N"/>
</dbReference>
<evidence type="ECO:0000313" key="10">
    <source>
        <dbReference type="Proteomes" id="UP001597318"/>
    </source>
</evidence>
<dbReference type="PANTHER" id="PTHR30471:SF3">
    <property type="entry name" value="UPF0758 PROTEIN YEES-RELATED"/>
    <property type="match status" value="1"/>
</dbReference>
<organism evidence="9 10">
    <name type="scientific">Metabacillus endolithicus</name>
    <dbReference type="NCBI Taxonomy" id="1535204"/>
    <lineage>
        <taxon>Bacteria</taxon>
        <taxon>Bacillati</taxon>
        <taxon>Bacillota</taxon>
        <taxon>Bacilli</taxon>
        <taxon>Bacillales</taxon>
        <taxon>Bacillaceae</taxon>
        <taxon>Metabacillus</taxon>
    </lineage>
</organism>
<reference evidence="10" key="1">
    <citation type="journal article" date="2019" name="Int. J. Syst. Evol. Microbiol.">
        <title>The Global Catalogue of Microorganisms (GCM) 10K type strain sequencing project: providing services to taxonomists for standard genome sequencing and annotation.</title>
        <authorList>
            <consortium name="The Broad Institute Genomics Platform"/>
            <consortium name="The Broad Institute Genome Sequencing Center for Infectious Disease"/>
            <person name="Wu L."/>
            <person name="Ma J."/>
        </authorList>
    </citation>
    <scope>NUCLEOTIDE SEQUENCE [LARGE SCALE GENOMIC DNA]</scope>
    <source>
        <strain evidence="10">CGMCC 1.15474</strain>
    </source>
</reference>
<evidence type="ECO:0000256" key="4">
    <source>
        <dbReference type="ARBA" id="ARBA00022801"/>
    </source>
</evidence>
<comment type="caution">
    <text evidence="9">The sequence shown here is derived from an EMBL/GenBank/DDBJ whole genome shotgun (WGS) entry which is preliminary data.</text>
</comment>
<sequence>MNQLSFVSERTDSSLVKESVERLYEVEGDVSNLNLSELLCLMIGTGTKKTSLQQMVNQILDMKREYGLKGLTVERVMTIEGFTKRKAEMFIAALELGRRVYNEKAESRYVIRSPKDAADFLEYLKDYNQEHFVALFLNTKNEVLLKKTIFKGSLNASIVHPREIFNEALMRSAASVIVAHNHPSGHSAPSREDIEVTKRLVEVGKIVGIEVLDHVIVAANDFTSIKEKGHV</sequence>
<dbReference type="InterPro" id="IPR020891">
    <property type="entry name" value="UPF0758_CS"/>
</dbReference>
<dbReference type="Pfam" id="PF20582">
    <property type="entry name" value="UPF0758_N"/>
    <property type="match status" value="1"/>
</dbReference>
<dbReference type="PROSITE" id="PS01302">
    <property type="entry name" value="UPF0758"/>
    <property type="match status" value="1"/>
</dbReference>
<dbReference type="InterPro" id="IPR025657">
    <property type="entry name" value="RadC_JAB"/>
</dbReference>
<evidence type="ECO:0000256" key="6">
    <source>
        <dbReference type="ARBA" id="ARBA00023049"/>
    </source>
</evidence>
<keyword evidence="10" id="KW-1185">Reference proteome</keyword>
<dbReference type="Gene3D" id="3.40.140.10">
    <property type="entry name" value="Cytidine Deaminase, domain 2"/>
    <property type="match status" value="1"/>
</dbReference>
<accession>A0ABW5C5L6</accession>
<feature type="domain" description="MPN" evidence="8">
    <location>
        <begin position="110"/>
        <end position="231"/>
    </location>
</feature>
<dbReference type="PROSITE" id="PS50249">
    <property type="entry name" value="MPN"/>
    <property type="match status" value="1"/>
</dbReference>
<keyword evidence="3" id="KW-0479">Metal-binding</keyword>
<evidence type="ECO:0000256" key="7">
    <source>
        <dbReference type="RuleBase" id="RU003797"/>
    </source>
</evidence>
<dbReference type="PANTHER" id="PTHR30471">
    <property type="entry name" value="DNA REPAIR PROTEIN RADC"/>
    <property type="match status" value="1"/>
</dbReference>
<dbReference type="RefSeq" id="WP_379053331.1">
    <property type="nucleotide sequence ID" value="NZ_JBHUIK010000007.1"/>
</dbReference>
<protein>
    <submittedName>
        <fullName evidence="9">DNA repair protein RadC</fullName>
    </submittedName>
</protein>
<keyword evidence="5" id="KW-0862">Zinc</keyword>
<evidence type="ECO:0000256" key="3">
    <source>
        <dbReference type="ARBA" id="ARBA00022723"/>
    </source>
</evidence>
<dbReference type="Proteomes" id="UP001597318">
    <property type="component" value="Unassembled WGS sequence"/>
</dbReference>
<evidence type="ECO:0000313" key="9">
    <source>
        <dbReference type="EMBL" id="MFD2216484.1"/>
    </source>
</evidence>
<dbReference type="NCBIfam" id="TIGR00608">
    <property type="entry name" value="radc"/>
    <property type="match status" value="1"/>
</dbReference>
<evidence type="ECO:0000256" key="5">
    <source>
        <dbReference type="ARBA" id="ARBA00022833"/>
    </source>
</evidence>
<comment type="similarity">
    <text evidence="1 7">Belongs to the UPF0758 family.</text>
</comment>